<name>A0A2H9ZYM0_9ASPA</name>
<organism evidence="2 3">
    <name type="scientific">Apostasia shenzhenica</name>
    <dbReference type="NCBI Taxonomy" id="1088818"/>
    <lineage>
        <taxon>Eukaryota</taxon>
        <taxon>Viridiplantae</taxon>
        <taxon>Streptophyta</taxon>
        <taxon>Embryophyta</taxon>
        <taxon>Tracheophyta</taxon>
        <taxon>Spermatophyta</taxon>
        <taxon>Magnoliopsida</taxon>
        <taxon>Liliopsida</taxon>
        <taxon>Asparagales</taxon>
        <taxon>Orchidaceae</taxon>
        <taxon>Apostasioideae</taxon>
        <taxon>Apostasia</taxon>
    </lineage>
</organism>
<dbReference type="PANTHER" id="PTHR33702:SF5">
    <property type="entry name" value="OS01G0308600 PROTEIN"/>
    <property type="match status" value="1"/>
</dbReference>
<reference evidence="2 3" key="1">
    <citation type="journal article" date="2017" name="Nature">
        <title>The Apostasia genome and the evolution of orchids.</title>
        <authorList>
            <person name="Zhang G.Q."/>
            <person name="Liu K.W."/>
            <person name="Li Z."/>
            <person name="Lohaus R."/>
            <person name="Hsiao Y.Y."/>
            <person name="Niu S.C."/>
            <person name="Wang J.Y."/>
            <person name="Lin Y.C."/>
            <person name="Xu Q."/>
            <person name="Chen L.J."/>
            <person name="Yoshida K."/>
            <person name="Fujiwara S."/>
            <person name="Wang Z.W."/>
            <person name="Zhang Y.Q."/>
            <person name="Mitsuda N."/>
            <person name="Wang M."/>
            <person name="Liu G.H."/>
            <person name="Pecoraro L."/>
            <person name="Huang H.X."/>
            <person name="Xiao X.J."/>
            <person name="Lin M."/>
            <person name="Wu X.Y."/>
            <person name="Wu W.L."/>
            <person name="Chen Y.Y."/>
            <person name="Chang S.B."/>
            <person name="Sakamoto S."/>
            <person name="Ohme-Takagi M."/>
            <person name="Yagi M."/>
            <person name="Zeng S.J."/>
            <person name="Shen C.Y."/>
            <person name="Yeh C.M."/>
            <person name="Luo Y.B."/>
            <person name="Tsai W.C."/>
            <person name="Van de Peer Y."/>
            <person name="Liu Z.J."/>
        </authorList>
    </citation>
    <scope>NUCLEOTIDE SEQUENCE [LARGE SCALE GENOMIC DNA]</scope>
    <source>
        <strain evidence="3">cv. Shenzhen</strain>
        <tissue evidence="2">Stem</tissue>
    </source>
</reference>
<proteinExistence type="predicted"/>
<feature type="region of interest" description="Disordered" evidence="1">
    <location>
        <begin position="23"/>
        <end position="44"/>
    </location>
</feature>
<dbReference type="STRING" id="1088818.A0A2H9ZYM0"/>
<evidence type="ECO:0000313" key="2">
    <source>
        <dbReference type="EMBL" id="PKA48400.1"/>
    </source>
</evidence>
<evidence type="ECO:0000256" key="1">
    <source>
        <dbReference type="SAM" id="MobiDB-lite"/>
    </source>
</evidence>
<evidence type="ECO:0000313" key="3">
    <source>
        <dbReference type="Proteomes" id="UP000236161"/>
    </source>
</evidence>
<keyword evidence="3" id="KW-1185">Reference proteome</keyword>
<dbReference type="PANTHER" id="PTHR33702">
    <property type="entry name" value="BNAA09G40010D PROTEIN"/>
    <property type="match status" value="1"/>
</dbReference>
<dbReference type="AlphaFoldDB" id="A0A2H9ZYM0"/>
<dbReference type="OrthoDB" id="1898021at2759"/>
<protein>
    <submittedName>
        <fullName evidence="2">Uncharacterized protein</fullName>
    </submittedName>
</protein>
<gene>
    <name evidence="2" type="ORF">AXF42_Ash020963</name>
</gene>
<sequence length="173" mass="19619">MDWHKEGLKGYWKRITYRSLDGNGAEGARKGRRSKIQLGGGGGSRRRRFWGIKVSPRLRFLRAVSPKRILKRIRDAYVRMMLGLANSSALTGHCGDPFPGFKAAPMKEYDERMILQIYKSLMSQGHIFATSGISLPPAPPPARPASGDRYLWLNFDAETACRDQRFHFFGVVF</sequence>
<dbReference type="Proteomes" id="UP000236161">
    <property type="component" value="Unassembled WGS sequence"/>
</dbReference>
<accession>A0A2H9ZYM0</accession>
<dbReference type="EMBL" id="KZ452447">
    <property type="protein sequence ID" value="PKA48400.1"/>
    <property type="molecule type" value="Genomic_DNA"/>
</dbReference>